<organism evidence="2 3">
    <name type="scientific">[Myrmecia] bisecta</name>
    <dbReference type="NCBI Taxonomy" id="41462"/>
    <lineage>
        <taxon>Eukaryota</taxon>
        <taxon>Viridiplantae</taxon>
        <taxon>Chlorophyta</taxon>
        <taxon>core chlorophytes</taxon>
        <taxon>Trebouxiophyceae</taxon>
        <taxon>Trebouxiales</taxon>
        <taxon>Trebouxiaceae</taxon>
        <taxon>Myrmecia</taxon>
    </lineage>
</organism>
<dbReference type="PANTHER" id="PTHR21356:SF1">
    <property type="entry name" value="ARMADILLO REPEAT-CONTAINING PROTEIN 2"/>
    <property type="match status" value="1"/>
</dbReference>
<dbReference type="Proteomes" id="UP001489004">
    <property type="component" value="Unassembled WGS sequence"/>
</dbReference>
<feature type="repeat" description="ARM" evidence="1">
    <location>
        <begin position="351"/>
        <end position="393"/>
    </location>
</feature>
<dbReference type="GO" id="GO:0044782">
    <property type="term" value="P:cilium organization"/>
    <property type="evidence" value="ECO:0007669"/>
    <property type="project" value="TreeGrafter"/>
</dbReference>
<protein>
    <submittedName>
        <fullName evidence="2">Uncharacterized protein</fullName>
    </submittedName>
</protein>
<accession>A0AAW1PV29</accession>
<dbReference type="InterPro" id="IPR000225">
    <property type="entry name" value="Armadillo"/>
</dbReference>
<dbReference type="SUPFAM" id="SSF48371">
    <property type="entry name" value="ARM repeat"/>
    <property type="match status" value="1"/>
</dbReference>
<proteinExistence type="predicted"/>
<dbReference type="InterPro" id="IPR038905">
    <property type="entry name" value="ARMC2"/>
</dbReference>
<keyword evidence="3" id="KW-1185">Reference proteome</keyword>
<dbReference type="InterPro" id="IPR016024">
    <property type="entry name" value="ARM-type_fold"/>
</dbReference>
<evidence type="ECO:0000256" key="1">
    <source>
        <dbReference type="PROSITE-ProRule" id="PRU00259"/>
    </source>
</evidence>
<dbReference type="InterPro" id="IPR011989">
    <property type="entry name" value="ARM-like"/>
</dbReference>
<dbReference type="SMART" id="SM00185">
    <property type="entry name" value="ARM"/>
    <property type="match status" value="6"/>
</dbReference>
<name>A0AAW1PV29_9CHLO</name>
<gene>
    <name evidence="2" type="ORF">WJX72_010263</name>
</gene>
<sequence>MCYCTSRLQPAQQARPKVLQRLLSCLHTTTANYFASGGQHVAETAAILAGAIRNISNDTAIQQALTALGALDDLASLLRGLETQSADSSHRAQIAVQVTAIVRNLVSSAASQDGAACVAVLDALVQCGLALMPYPDVLLNIARTLSKLSSHQACQDAMSRTQGIMPLLVASFLRHADNKPTMLRMAYTAGNLTTSGQYNRAAFAAVPGGIDSVVALMRKYTAQFAKGSSQAQEVLIKVIRLVANLAIHPDLGPHLASEEAVAEGLMGSLAIGDCESEDDEELVLNAVSAVTNLAFYGSPSNKVTHLPAADLVHCIAPLLLSDNEEAVSEAARALSNLCREPQVPPHLVESCGVEALCLLLDHGNGDVVEAASGALVSVTAHSSGRLAVLSAGGFSQLAEELMGTQHRSG</sequence>
<dbReference type="Gene3D" id="1.25.10.10">
    <property type="entry name" value="Leucine-rich Repeat Variant"/>
    <property type="match status" value="2"/>
</dbReference>
<comment type="caution">
    <text evidence="2">The sequence shown here is derived from an EMBL/GenBank/DDBJ whole genome shotgun (WGS) entry which is preliminary data.</text>
</comment>
<evidence type="ECO:0000313" key="3">
    <source>
        <dbReference type="Proteomes" id="UP001489004"/>
    </source>
</evidence>
<dbReference type="PANTHER" id="PTHR21356">
    <property type="entry name" value="ARMADILLO REPEAT CONTAINING 2"/>
    <property type="match status" value="1"/>
</dbReference>
<reference evidence="2 3" key="1">
    <citation type="journal article" date="2024" name="Nat. Commun.">
        <title>Phylogenomics reveals the evolutionary origins of lichenization in chlorophyte algae.</title>
        <authorList>
            <person name="Puginier C."/>
            <person name="Libourel C."/>
            <person name="Otte J."/>
            <person name="Skaloud P."/>
            <person name="Haon M."/>
            <person name="Grisel S."/>
            <person name="Petersen M."/>
            <person name="Berrin J.G."/>
            <person name="Delaux P.M."/>
            <person name="Dal Grande F."/>
            <person name="Keller J."/>
        </authorList>
    </citation>
    <scope>NUCLEOTIDE SEQUENCE [LARGE SCALE GENOMIC DNA]</scope>
    <source>
        <strain evidence="2 3">SAG 2043</strain>
    </source>
</reference>
<dbReference type="EMBL" id="JALJOR010000009">
    <property type="protein sequence ID" value="KAK9811797.1"/>
    <property type="molecule type" value="Genomic_DNA"/>
</dbReference>
<dbReference type="PROSITE" id="PS50176">
    <property type="entry name" value="ARM_REPEAT"/>
    <property type="match status" value="1"/>
</dbReference>
<evidence type="ECO:0000313" key="2">
    <source>
        <dbReference type="EMBL" id="KAK9811797.1"/>
    </source>
</evidence>
<dbReference type="AlphaFoldDB" id="A0AAW1PV29"/>